<dbReference type="Proteomes" id="UP001501074">
    <property type="component" value="Unassembled WGS sequence"/>
</dbReference>
<feature type="transmembrane region" description="Helical" evidence="2">
    <location>
        <begin position="178"/>
        <end position="196"/>
    </location>
</feature>
<evidence type="ECO:0000313" key="3">
    <source>
        <dbReference type="EMBL" id="GAA3637227.1"/>
    </source>
</evidence>
<protein>
    <recommendedName>
        <fullName evidence="5">DUF2752 domain-containing protein</fullName>
    </recommendedName>
</protein>
<evidence type="ECO:0000313" key="4">
    <source>
        <dbReference type="Proteomes" id="UP001501074"/>
    </source>
</evidence>
<name>A0ABP7AQ23_9ACTN</name>
<feature type="compositionally biased region" description="Low complexity" evidence="1">
    <location>
        <begin position="141"/>
        <end position="162"/>
    </location>
</feature>
<accession>A0ABP7AQ23</accession>
<keyword evidence="2" id="KW-0472">Membrane</keyword>
<feature type="transmembrane region" description="Helical" evidence="2">
    <location>
        <begin position="96"/>
        <end position="116"/>
    </location>
</feature>
<evidence type="ECO:0000256" key="1">
    <source>
        <dbReference type="SAM" id="MobiDB-lite"/>
    </source>
</evidence>
<feature type="region of interest" description="Disordered" evidence="1">
    <location>
        <begin position="127"/>
        <end position="162"/>
    </location>
</feature>
<dbReference type="EMBL" id="BAAAZO010000012">
    <property type="protein sequence ID" value="GAA3637227.1"/>
    <property type="molecule type" value="Genomic_DNA"/>
</dbReference>
<feature type="region of interest" description="Disordered" evidence="1">
    <location>
        <begin position="1"/>
        <end position="32"/>
    </location>
</feature>
<dbReference type="InterPro" id="IPR021215">
    <property type="entry name" value="DUF2752"/>
</dbReference>
<reference evidence="4" key="1">
    <citation type="journal article" date="2019" name="Int. J. Syst. Evol. Microbiol.">
        <title>The Global Catalogue of Microorganisms (GCM) 10K type strain sequencing project: providing services to taxonomists for standard genome sequencing and annotation.</title>
        <authorList>
            <consortium name="The Broad Institute Genomics Platform"/>
            <consortium name="The Broad Institute Genome Sequencing Center for Infectious Disease"/>
            <person name="Wu L."/>
            <person name="Ma J."/>
        </authorList>
    </citation>
    <scope>NUCLEOTIDE SEQUENCE [LARGE SCALE GENOMIC DNA]</scope>
    <source>
        <strain evidence="4">JCM 16902</strain>
    </source>
</reference>
<gene>
    <name evidence="3" type="ORF">GCM10022223_65020</name>
</gene>
<evidence type="ECO:0000256" key="2">
    <source>
        <dbReference type="SAM" id="Phobius"/>
    </source>
</evidence>
<keyword evidence="2" id="KW-1133">Transmembrane helix</keyword>
<keyword evidence="4" id="KW-1185">Reference proteome</keyword>
<keyword evidence="2" id="KW-0812">Transmembrane</keyword>
<dbReference type="Pfam" id="PF10825">
    <property type="entry name" value="DUF2752"/>
    <property type="match status" value="1"/>
</dbReference>
<organism evidence="3 4">
    <name type="scientific">Kineosporia mesophila</name>
    <dbReference type="NCBI Taxonomy" id="566012"/>
    <lineage>
        <taxon>Bacteria</taxon>
        <taxon>Bacillati</taxon>
        <taxon>Actinomycetota</taxon>
        <taxon>Actinomycetes</taxon>
        <taxon>Kineosporiales</taxon>
        <taxon>Kineosporiaceae</taxon>
        <taxon>Kineosporia</taxon>
    </lineage>
</organism>
<evidence type="ECO:0008006" key="5">
    <source>
        <dbReference type="Google" id="ProtNLM"/>
    </source>
</evidence>
<proteinExistence type="predicted"/>
<feature type="transmembrane region" description="Helical" evidence="2">
    <location>
        <begin position="36"/>
        <end position="55"/>
    </location>
</feature>
<comment type="caution">
    <text evidence="3">The sequence shown here is derived from an EMBL/GenBank/DDBJ whole genome shotgun (WGS) entry which is preliminary data.</text>
</comment>
<sequence length="204" mass="21528">MPRDGSEASGARDPTVNAVRRPVSAPERPLRPSRPLMRPLAVAAVLGAATGYLAAVDPNRPGHYPGCPFRALFGVYCPGCGGLRAVHDLTHGDVPAALSSNLLVTLAIPVVVVLWVRWFRRRARPGTDRRVTHPTGTRLAGTHFTGTGPTAPGTSSSSTKTLLTGDAKGRLRAGVRPWGPVAVVLGLILFGVLRNIPGWEFLAP</sequence>